<proteinExistence type="predicted"/>
<dbReference type="Proteomes" id="UP001281147">
    <property type="component" value="Unassembled WGS sequence"/>
</dbReference>
<protein>
    <submittedName>
        <fullName evidence="1">Uncharacterized protein</fullName>
    </submittedName>
</protein>
<comment type="caution">
    <text evidence="1">The sequence shown here is derived from an EMBL/GenBank/DDBJ whole genome shotgun (WGS) entry which is preliminary data.</text>
</comment>
<gene>
    <name evidence="1" type="ORF">LTR37_007473</name>
</gene>
<accession>A0ACC3NGD5</accession>
<organism evidence="1 2">
    <name type="scientific">Vermiconidia calcicola</name>
    <dbReference type="NCBI Taxonomy" id="1690605"/>
    <lineage>
        <taxon>Eukaryota</taxon>
        <taxon>Fungi</taxon>
        <taxon>Dikarya</taxon>
        <taxon>Ascomycota</taxon>
        <taxon>Pezizomycotina</taxon>
        <taxon>Dothideomycetes</taxon>
        <taxon>Dothideomycetidae</taxon>
        <taxon>Mycosphaerellales</taxon>
        <taxon>Extremaceae</taxon>
        <taxon>Vermiconidia</taxon>
    </lineage>
</organism>
<name>A0ACC3NGD5_9PEZI</name>
<evidence type="ECO:0000313" key="1">
    <source>
        <dbReference type="EMBL" id="KAK3714983.1"/>
    </source>
</evidence>
<keyword evidence="2" id="KW-1185">Reference proteome</keyword>
<sequence length="280" mass="30487">MSGRNSRSRVNPVKEPLDEGMPPGNNVHVLNLNLQSSLARLAILHRRLKCAHRRRQILDDWTRVITGQTGYLAPSNQARPPLPSIQPRPVQPGPVQPGVVQGPAPTAPNPAGPAPYTELYNRYSSGGGAPATGSWYHSASPAMAKTANQDIIRRQPGYVAYQAVDEQSGVSAYNPNAPQYPRYARGQGDRLSEAQWALDRPQQAAPGETVSLEVRGATNQPGYDWQYWNNAVQQGGYVPRDLAFNCGDPGCRGCNGTGIGPRNCHPSEQEGRGIEDYRYP</sequence>
<evidence type="ECO:0000313" key="2">
    <source>
        <dbReference type="Proteomes" id="UP001281147"/>
    </source>
</evidence>
<reference evidence="1" key="1">
    <citation type="submission" date="2023-07" db="EMBL/GenBank/DDBJ databases">
        <title>Black Yeasts Isolated from many extreme environments.</title>
        <authorList>
            <person name="Coleine C."/>
            <person name="Stajich J.E."/>
            <person name="Selbmann L."/>
        </authorList>
    </citation>
    <scope>NUCLEOTIDE SEQUENCE</scope>
    <source>
        <strain evidence="1">CCFEE 5714</strain>
    </source>
</reference>
<dbReference type="EMBL" id="JAUTXU010000052">
    <property type="protein sequence ID" value="KAK3714983.1"/>
    <property type="molecule type" value="Genomic_DNA"/>
</dbReference>